<protein>
    <recommendedName>
        <fullName evidence="2">Ig-like domain-containing protein</fullName>
    </recommendedName>
</protein>
<organism evidence="3 4">
    <name type="scientific">Channa striata</name>
    <name type="common">Snakehead murrel</name>
    <name type="synonym">Ophicephalus striatus</name>
    <dbReference type="NCBI Taxonomy" id="64152"/>
    <lineage>
        <taxon>Eukaryota</taxon>
        <taxon>Metazoa</taxon>
        <taxon>Chordata</taxon>
        <taxon>Craniata</taxon>
        <taxon>Vertebrata</taxon>
        <taxon>Euteleostomi</taxon>
        <taxon>Actinopterygii</taxon>
        <taxon>Neopterygii</taxon>
        <taxon>Teleostei</taxon>
        <taxon>Neoteleostei</taxon>
        <taxon>Acanthomorphata</taxon>
        <taxon>Anabantaria</taxon>
        <taxon>Anabantiformes</taxon>
        <taxon>Channoidei</taxon>
        <taxon>Channidae</taxon>
        <taxon>Channa</taxon>
    </lineage>
</organism>
<dbReference type="InterPro" id="IPR007110">
    <property type="entry name" value="Ig-like_dom"/>
</dbReference>
<proteinExistence type="predicted"/>
<gene>
    <name evidence="3" type="ORF">Q5P01_025045</name>
</gene>
<comment type="caution">
    <text evidence="3">The sequence shown here is derived from an EMBL/GenBank/DDBJ whole genome shotgun (WGS) entry which is preliminary data.</text>
</comment>
<evidence type="ECO:0000256" key="1">
    <source>
        <dbReference type="SAM" id="SignalP"/>
    </source>
</evidence>
<feature type="chain" id="PRO_5041664182" description="Ig-like domain-containing protein" evidence="1">
    <location>
        <begin position="19"/>
        <end position="256"/>
    </location>
</feature>
<dbReference type="InterPro" id="IPR036179">
    <property type="entry name" value="Ig-like_dom_sf"/>
</dbReference>
<keyword evidence="4" id="KW-1185">Reference proteome</keyword>
<feature type="domain" description="Ig-like" evidence="2">
    <location>
        <begin position="13"/>
        <end position="130"/>
    </location>
</feature>
<dbReference type="Proteomes" id="UP001187415">
    <property type="component" value="Unassembled WGS sequence"/>
</dbReference>
<dbReference type="EMBL" id="JAUPFM010000021">
    <property type="protein sequence ID" value="KAK2816854.1"/>
    <property type="molecule type" value="Genomic_DNA"/>
</dbReference>
<evidence type="ECO:0000259" key="2">
    <source>
        <dbReference type="PROSITE" id="PS50835"/>
    </source>
</evidence>
<evidence type="ECO:0000313" key="3">
    <source>
        <dbReference type="EMBL" id="KAK2816854.1"/>
    </source>
</evidence>
<dbReference type="AlphaFoldDB" id="A0AA88LHW6"/>
<dbReference type="InterPro" id="IPR013783">
    <property type="entry name" value="Ig-like_fold"/>
</dbReference>
<keyword evidence="1" id="KW-0732">Signal</keyword>
<accession>A0AA88LHW6</accession>
<dbReference type="Gene3D" id="2.60.40.10">
    <property type="entry name" value="Immunoglobulins"/>
    <property type="match status" value="1"/>
</dbReference>
<reference evidence="3" key="1">
    <citation type="submission" date="2023-07" db="EMBL/GenBank/DDBJ databases">
        <title>Chromosome-level Genome Assembly of Striped Snakehead (Channa striata).</title>
        <authorList>
            <person name="Liu H."/>
        </authorList>
    </citation>
    <scope>NUCLEOTIDE SEQUENCE</scope>
    <source>
        <strain evidence="3">Gz</strain>
        <tissue evidence="3">Muscle</tissue>
    </source>
</reference>
<evidence type="ECO:0000313" key="4">
    <source>
        <dbReference type="Proteomes" id="UP001187415"/>
    </source>
</evidence>
<dbReference type="SUPFAM" id="SSF48726">
    <property type="entry name" value="Immunoglobulin"/>
    <property type="match status" value="1"/>
</dbReference>
<dbReference type="PROSITE" id="PS50835">
    <property type="entry name" value="IG_LIKE"/>
    <property type="match status" value="1"/>
</dbReference>
<sequence length="256" mass="28483">MGFKALITLWLVPALTLTKQEMVAVNVSPHITAECGKPVILRCNVTSKSPDELEVKIMEWSQNKMLLCSVNSSGEITTQNKLSPFRCEYKDQQLSLIFQNVQPMESGRANPYMCKLKSNQGAAHAYSRLELEECCGTVEPILTSREPGCTFTHVHPDGDVHWFLGSRLISDGSLQNVSKRVEDGGWLTISSYLDRPRSDVPYNCSLKSTTSDRYIASTLVTRKALFKNLRGDASSLTVTSLKMILYISVSLIVTVK</sequence>
<name>A0AA88LHW6_CHASR</name>
<feature type="signal peptide" evidence="1">
    <location>
        <begin position="1"/>
        <end position="18"/>
    </location>
</feature>